<gene>
    <name evidence="2" type="ORF">CE91St30_03200</name>
</gene>
<feature type="transmembrane region" description="Helical" evidence="1">
    <location>
        <begin position="236"/>
        <end position="259"/>
    </location>
</feature>
<dbReference type="Proteomes" id="UP001320544">
    <property type="component" value="Chromosome"/>
</dbReference>
<keyword evidence="3" id="KW-1185">Reference proteome</keyword>
<organism evidence="2 3">
    <name type="scientific">Raoultibacter timonensis</name>
    <dbReference type="NCBI Taxonomy" id="1907662"/>
    <lineage>
        <taxon>Bacteria</taxon>
        <taxon>Bacillati</taxon>
        <taxon>Actinomycetota</taxon>
        <taxon>Coriobacteriia</taxon>
        <taxon>Eggerthellales</taxon>
        <taxon>Eggerthellaceae</taxon>
        <taxon>Raoultibacter</taxon>
    </lineage>
</organism>
<reference evidence="2 3" key="1">
    <citation type="submission" date="2022-01" db="EMBL/GenBank/DDBJ databases">
        <title>Novel bile acid biosynthetic pathways are enriched in the microbiome of centenarians.</title>
        <authorList>
            <person name="Sato Y."/>
            <person name="Atarashi K."/>
            <person name="Plichta R.D."/>
            <person name="Arai Y."/>
            <person name="Sasajima S."/>
            <person name="Kearney M.S."/>
            <person name="Suda W."/>
            <person name="Takeshita K."/>
            <person name="Sasaki T."/>
            <person name="Okamoto S."/>
            <person name="Skelly N.A."/>
            <person name="Okamura Y."/>
            <person name="Vlamakis H."/>
            <person name="Li Y."/>
            <person name="Tanoue T."/>
            <person name="Takei H."/>
            <person name="Nittono H."/>
            <person name="Narushima S."/>
            <person name="Irie J."/>
            <person name="Itoh H."/>
            <person name="Moriya K."/>
            <person name="Sugiura Y."/>
            <person name="Suematsu M."/>
            <person name="Moritoki N."/>
            <person name="Shibata S."/>
            <person name="Littman R.D."/>
            <person name="Fischbach A.M."/>
            <person name="Uwamino Y."/>
            <person name="Inoue T."/>
            <person name="Honda A."/>
            <person name="Hattori M."/>
            <person name="Murai T."/>
            <person name="Xavier J.R."/>
            <person name="Hirose N."/>
            <person name="Honda K."/>
        </authorList>
    </citation>
    <scope>NUCLEOTIDE SEQUENCE [LARGE SCALE GENOMIC DNA]</scope>
    <source>
        <strain evidence="2 3">CE91-St30</strain>
    </source>
</reference>
<feature type="transmembrane region" description="Helical" evidence="1">
    <location>
        <begin position="117"/>
        <end position="142"/>
    </location>
</feature>
<dbReference type="EMBL" id="AP025564">
    <property type="protein sequence ID" value="BDE94987.1"/>
    <property type="molecule type" value="Genomic_DNA"/>
</dbReference>
<proteinExistence type="predicted"/>
<keyword evidence="1" id="KW-0472">Membrane</keyword>
<feature type="transmembrane region" description="Helical" evidence="1">
    <location>
        <begin position="12"/>
        <end position="35"/>
    </location>
</feature>
<feature type="transmembrane region" description="Helical" evidence="1">
    <location>
        <begin position="189"/>
        <end position="206"/>
    </location>
</feature>
<dbReference type="RefSeq" id="WP_244411503.1">
    <property type="nucleotide sequence ID" value="NZ_AP025564.1"/>
</dbReference>
<feature type="transmembrane region" description="Helical" evidence="1">
    <location>
        <begin position="73"/>
        <end position="96"/>
    </location>
</feature>
<feature type="transmembrane region" description="Helical" evidence="1">
    <location>
        <begin position="162"/>
        <end position="182"/>
    </location>
</feature>
<name>A0ABM7WFI8_9ACTN</name>
<evidence type="ECO:0000256" key="1">
    <source>
        <dbReference type="SAM" id="Phobius"/>
    </source>
</evidence>
<evidence type="ECO:0000313" key="2">
    <source>
        <dbReference type="EMBL" id="BDE94987.1"/>
    </source>
</evidence>
<sequence>MNKALFGKELKANLFVSVVIAAVLAMYVTVIVSMFDPELGESLDLMMQSMPELFAAFGMATQGATLLDFMLNYLYGFLLVLFPFVLALIMINKLVVRPIDRGSMAYLLATPNSRAKIACTLAGVVVAVLALMMVFVTVLEIGSSEALFSGDLDTVGLLQTNAGLFGLWLLMAGICFLSACLFSSAGPALWVGGGLCILSFLIQMVSQVGDKFEFLKNATPLTLFDSYGLAAGDASAIGGAVILYVAGVALFAAGVAVFGKRDLAI</sequence>
<keyword evidence="1" id="KW-1133">Transmembrane helix</keyword>
<keyword evidence="1" id="KW-0812">Transmembrane</keyword>
<accession>A0ABM7WFI8</accession>
<evidence type="ECO:0000313" key="3">
    <source>
        <dbReference type="Proteomes" id="UP001320544"/>
    </source>
</evidence>
<protein>
    <submittedName>
        <fullName evidence="2">ABC transporter permease</fullName>
    </submittedName>
</protein>